<dbReference type="Proteomes" id="UP000732193">
    <property type="component" value="Unassembled WGS sequence"/>
</dbReference>
<evidence type="ECO:0000313" key="4">
    <source>
        <dbReference type="Proteomes" id="UP000732193"/>
    </source>
</evidence>
<dbReference type="PANTHER" id="PTHR13947:SF37">
    <property type="entry name" value="LD18367P"/>
    <property type="match status" value="1"/>
</dbReference>
<dbReference type="GO" id="GO:0008080">
    <property type="term" value="F:N-acetyltransferase activity"/>
    <property type="evidence" value="ECO:0007669"/>
    <property type="project" value="InterPro"/>
</dbReference>
<proteinExistence type="predicted"/>
<dbReference type="PANTHER" id="PTHR13947">
    <property type="entry name" value="GNAT FAMILY N-ACETYLTRANSFERASE"/>
    <property type="match status" value="1"/>
</dbReference>
<protein>
    <submittedName>
        <fullName evidence="3">GNAT family N-acetyltransferase</fullName>
    </submittedName>
</protein>
<dbReference type="EMBL" id="JAFBRM010000001">
    <property type="protein sequence ID" value="MBM1713098.1"/>
    <property type="molecule type" value="Genomic_DNA"/>
</dbReference>
<comment type="caution">
    <text evidence="3">The sequence shown here is derived from an EMBL/GenBank/DDBJ whole genome shotgun (WGS) entry which is preliminary data.</text>
</comment>
<dbReference type="Gene3D" id="3.40.630.30">
    <property type="match status" value="1"/>
</dbReference>
<dbReference type="InterPro" id="IPR000182">
    <property type="entry name" value="GNAT_dom"/>
</dbReference>
<dbReference type="CDD" id="cd04301">
    <property type="entry name" value="NAT_SF"/>
    <property type="match status" value="1"/>
</dbReference>
<dbReference type="PROSITE" id="PS51186">
    <property type="entry name" value="GNAT"/>
    <property type="match status" value="1"/>
</dbReference>
<dbReference type="RefSeq" id="WP_203241550.1">
    <property type="nucleotide sequence ID" value="NZ_JAFBRH010000001.1"/>
</dbReference>
<evidence type="ECO:0000259" key="2">
    <source>
        <dbReference type="PROSITE" id="PS51186"/>
    </source>
</evidence>
<dbReference type="Pfam" id="PF00583">
    <property type="entry name" value="Acetyltransf_1"/>
    <property type="match status" value="1"/>
</dbReference>
<reference evidence="3 4" key="1">
    <citation type="submission" date="2021-01" db="EMBL/GenBank/DDBJ databases">
        <title>Diatom-associated Roseobacters Show Island Model of Population Structure.</title>
        <authorList>
            <person name="Qu L."/>
            <person name="Feng X."/>
            <person name="Chen Y."/>
            <person name="Li L."/>
            <person name="Wang X."/>
            <person name="Hu Z."/>
            <person name="Wang H."/>
            <person name="Luo H."/>
        </authorList>
    </citation>
    <scope>NUCLEOTIDE SEQUENCE [LARGE SCALE GENOMIC DNA]</scope>
    <source>
        <strain evidence="3 4">TR60-84</strain>
    </source>
</reference>
<dbReference type="InterPro" id="IPR016181">
    <property type="entry name" value="Acyl_CoA_acyltransferase"/>
</dbReference>
<evidence type="ECO:0000313" key="3">
    <source>
        <dbReference type="EMBL" id="MBM1713098.1"/>
    </source>
</evidence>
<dbReference type="InterPro" id="IPR050769">
    <property type="entry name" value="NAT_camello-type"/>
</dbReference>
<keyword evidence="4" id="KW-1185">Reference proteome</keyword>
<name>A0AAE3B5G3_9RHOB</name>
<organism evidence="3 4">
    <name type="scientific">Sulfitobacter geojensis</name>
    <dbReference type="NCBI Taxonomy" id="1342299"/>
    <lineage>
        <taxon>Bacteria</taxon>
        <taxon>Pseudomonadati</taxon>
        <taxon>Pseudomonadota</taxon>
        <taxon>Alphaproteobacteria</taxon>
        <taxon>Rhodobacterales</taxon>
        <taxon>Roseobacteraceae</taxon>
        <taxon>Sulfitobacter</taxon>
    </lineage>
</organism>
<dbReference type="SUPFAM" id="SSF55729">
    <property type="entry name" value="Acyl-CoA N-acyltransferases (Nat)"/>
    <property type="match status" value="1"/>
</dbReference>
<evidence type="ECO:0000256" key="1">
    <source>
        <dbReference type="ARBA" id="ARBA00022679"/>
    </source>
</evidence>
<sequence>MDDIEIRKFCAQDRDWLVAEHRDAYAQAEGFDDSFGVLVAGILDDFLREQQPEHEAGWIAWQQDQRLGSIFCVRLDGETAKLRLFLLSEKARGKGLGQRMLDHCMGFARARGYRQMKLWTHESHRAAGALYAKNGWELMSSQPVVSFGQPLIEQHWEILL</sequence>
<gene>
    <name evidence="3" type="ORF">JQV55_05955</name>
</gene>
<keyword evidence="1" id="KW-0808">Transferase</keyword>
<accession>A0AAE3B5G3</accession>
<feature type="domain" description="N-acetyltransferase" evidence="2">
    <location>
        <begin position="4"/>
        <end position="160"/>
    </location>
</feature>
<dbReference type="AlphaFoldDB" id="A0AAE3B5G3"/>